<dbReference type="EMBL" id="PSQE01000004">
    <property type="protein sequence ID" value="RHN61078.1"/>
    <property type="molecule type" value="Genomic_DNA"/>
</dbReference>
<proteinExistence type="predicted"/>
<dbReference type="Gramene" id="rna23496">
    <property type="protein sequence ID" value="RHN61078.1"/>
    <property type="gene ID" value="gene23496"/>
</dbReference>
<evidence type="ECO:0000313" key="6">
    <source>
        <dbReference type="Proteomes" id="UP000002051"/>
    </source>
</evidence>
<protein>
    <submittedName>
        <fullName evidence="3">Nodule Cysteine-Rich (NCR) secreted peptide</fullName>
    </submittedName>
    <submittedName>
        <fullName evidence="4">Putative Late nodulin</fullName>
    </submittedName>
</protein>
<feature type="signal peptide" evidence="1">
    <location>
        <begin position="1"/>
        <end position="23"/>
    </location>
</feature>
<sequence>MAEIIKFVYIMILFVSLLLIVEAGGNECVTDVDCEKLYPGNKKPLICNIGYCLSLYKEPPRYM</sequence>
<keyword evidence="6" id="KW-1185">Reference proteome</keyword>
<dbReference type="Proteomes" id="UP000265566">
    <property type="component" value="Chromosome 4"/>
</dbReference>
<evidence type="ECO:0000256" key="1">
    <source>
        <dbReference type="SAM" id="SignalP"/>
    </source>
</evidence>
<dbReference type="Pfam" id="PF07127">
    <property type="entry name" value="Nodulin_late"/>
    <property type="match status" value="1"/>
</dbReference>
<feature type="domain" description="Late nodulin" evidence="2">
    <location>
        <begin position="1"/>
        <end position="52"/>
    </location>
</feature>
<organism evidence="3 6">
    <name type="scientific">Medicago truncatula</name>
    <name type="common">Barrel medic</name>
    <name type="synonym">Medicago tribuloides</name>
    <dbReference type="NCBI Taxonomy" id="3880"/>
    <lineage>
        <taxon>Eukaryota</taxon>
        <taxon>Viridiplantae</taxon>
        <taxon>Streptophyta</taxon>
        <taxon>Embryophyta</taxon>
        <taxon>Tracheophyta</taxon>
        <taxon>Spermatophyta</taxon>
        <taxon>Magnoliopsida</taxon>
        <taxon>eudicotyledons</taxon>
        <taxon>Gunneridae</taxon>
        <taxon>Pentapetalae</taxon>
        <taxon>rosids</taxon>
        <taxon>fabids</taxon>
        <taxon>Fabales</taxon>
        <taxon>Fabaceae</taxon>
        <taxon>Papilionoideae</taxon>
        <taxon>50 kb inversion clade</taxon>
        <taxon>NPAAA clade</taxon>
        <taxon>Hologalegina</taxon>
        <taxon>IRL clade</taxon>
        <taxon>Trifolieae</taxon>
        <taxon>Medicago</taxon>
    </lineage>
</organism>
<keyword evidence="1" id="KW-0732">Signal</keyword>
<gene>
    <name evidence="3" type="ordered locus">MTR_4g065720</name>
    <name evidence="4" type="ORF">MtrunA17_Chr4g0032721</name>
</gene>
<reference evidence="3 6" key="2">
    <citation type="journal article" date="2014" name="BMC Genomics">
        <title>An improved genome release (version Mt4.0) for the model legume Medicago truncatula.</title>
        <authorList>
            <person name="Tang H."/>
            <person name="Krishnakumar V."/>
            <person name="Bidwell S."/>
            <person name="Rosen B."/>
            <person name="Chan A."/>
            <person name="Zhou S."/>
            <person name="Gentzbittel L."/>
            <person name="Childs K.L."/>
            <person name="Yandell M."/>
            <person name="Gundlach H."/>
            <person name="Mayer K.F."/>
            <person name="Schwartz D.C."/>
            <person name="Town C.D."/>
        </authorList>
    </citation>
    <scope>GENOME REANNOTATION</scope>
    <source>
        <strain evidence="3">A17</strain>
        <strain evidence="5 6">cv. Jemalong A17</strain>
    </source>
</reference>
<dbReference type="EMBL" id="CM001220">
    <property type="protein sequence ID" value="KEH30238.1"/>
    <property type="molecule type" value="Genomic_DNA"/>
</dbReference>
<accession>A0A072UMD4</accession>
<evidence type="ECO:0000259" key="2">
    <source>
        <dbReference type="Pfam" id="PF07127"/>
    </source>
</evidence>
<dbReference type="Proteomes" id="UP000002051">
    <property type="component" value="Chromosome 4"/>
</dbReference>
<feature type="chain" id="PRO_5014499834" evidence="1">
    <location>
        <begin position="24"/>
        <end position="63"/>
    </location>
</feature>
<dbReference type="HOGENOM" id="CLU_181053_7_2_1"/>
<dbReference type="InterPro" id="IPR009810">
    <property type="entry name" value="Nodulin_late_dom"/>
</dbReference>
<dbReference type="PaxDb" id="3880-AES88943"/>
<reference evidence="4" key="4">
    <citation type="journal article" date="2018" name="Nat. Plants">
        <title>Whole-genome landscape of Medicago truncatula symbiotic genes.</title>
        <authorList>
            <person name="Pecrix Y."/>
            <person name="Gamas P."/>
            <person name="Carrere S."/>
        </authorList>
    </citation>
    <scope>NUCLEOTIDE SEQUENCE</scope>
    <source>
        <tissue evidence="4">Leaves</tissue>
    </source>
</reference>
<name>A0A072UMD4_MEDTR</name>
<evidence type="ECO:0000313" key="4">
    <source>
        <dbReference type="EMBL" id="RHN61078.1"/>
    </source>
</evidence>
<reference evidence="3 6" key="1">
    <citation type="journal article" date="2011" name="Nature">
        <title>The Medicago genome provides insight into the evolution of rhizobial symbioses.</title>
        <authorList>
            <person name="Young N.D."/>
            <person name="Debelle F."/>
            <person name="Oldroyd G.E."/>
            <person name="Geurts R."/>
            <person name="Cannon S.B."/>
            <person name="Udvardi M.K."/>
            <person name="Benedito V.A."/>
            <person name="Mayer K.F."/>
            <person name="Gouzy J."/>
            <person name="Schoof H."/>
            <person name="Van de Peer Y."/>
            <person name="Proost S."/>
            <person name="Cook D.R."/>
            <person name="Meyers B.C."/>
            <person name="Spannagl M."/>
            <person name="Cheung F."/>
            <person name="De Mita S."/>
            <person name="Krishnakumar V."/>
            <person name="Gundlach H."/>
            <person name="Zhou S."/>
            <person name="Mudge J."/>
            <person name="Bharti A.K."/>
            <person name="Murray J.D."/>
            <person name="Naoumkina M.A."/>
            <person name="Rosen B."/>
            <person name="Silverstein K.A."/>
            <person name="Tang H."/>
            <person name="Rombauts S."/>
            <person name="Zhao P.X."/>
            <person name="Zhou P."/>
            <person name="Barbe V."/>
            <person name="Bardou P."/>
            <person name="Bechner M."/>
            <person name="Bellec A."/>
            <person name="Berger A."/>
            <person name="Berges H."/>
            <person name="Bidwell S."/>
            <person name="Bisseling T."/>
            <person name="Choisne N."/>
            <person name="Couloux A."/>
            <person name="Denny R."/>
            <person name="Deshpande S."/>
            <person name="Dai X."/>
            <person name="Doyle J.J."/>
            <person name="Dudez A.M."/>
            <person name="Farmer A.D."/>
            <person name="Fouteau S."/>
            <person name="Franken C."/>
            <person name="Gibelin C."/>
            <person name="Gish J."/>
            <person name="Goldstein S."/>
            <person name="Gonzalez A.J."/>
            <person name="Green P.J."/>
            <person name="Hallab A."/>
            <person name="Hartog M."/>
            <person name="Hua A."/>
            <person name="Humphray S.J."/>
            <person name="Jeong D.H."/>
            <person name="Jing Y."/>
            <person name="Jocker A."/>
            <person name="Kenton S.M."/>
            <person name="Kim D.J."/>
            <person name="Klee K."/>
            <person name="Lai H."/>
            <person name="Lang C."/>
            <person name="Lin S."/>
            <person name="Macmil S.L."/>
            <person name="Magdelenat G."/>
            <person name="Matthews L."/>
            <person name="McCorrison J."/>
            <person name="Monaghan E.L."/>
            <person name="Mun J.H."/>
            <person name="Najar F.Z."/>
            <person name="Nicholson C."/>
            <person name="Noirot C."/>
            <person name="O'Bleness M."/>
            <person name="Paule C.R."/>
            <person name="Poulain J."/>
            <person name="Prion F."/>
            <person name="Qin B."/>
            <person name="Qu C."/>
            <person name="Retzel E.F."/>
            <person name="Riddle C."/>
            <person name="Sallet E."/>
            <person name="Samain S."/>
            <person name="Samson N."/>
            <person name="Sanders I."/>
            <person name="Saurat O."/>
            <person name="Scarpelli C."/>
            <person name="Schiex T."/>
            <person name="Segurens B."/>
            <person name="Severin A.J."/>
            <person name="Sherrier D.J."/>
            <person name="Shi R."/>
            <person name="Sims S."/>
            <person name="Singer S.R."/>
            <person name="Sinharoy S."/>
            <person name="Sterck L."/>
            <person name="Viollet A."/>
            <person name="Wang B.B."/>
            <person name="Wang K."/>
            <person name="Wang M."/>
            <person name="Wang X."/>
            <person name="Warfsmann J."/>
            <person name="Weissenbach J."/>
            <person name="White D.D."/>
            <person name="White J.D."/>
            <person name="Wiley G.B."/>
            <person name="Wincker P."/>
            <person name="Xing Y."/>
            <person name="Yang L."/>
            <person name="Yao Z."/>
            <person name="Ying F."/>
            <person name="Zhai J."/>
            <person name="Zhou L."/>
            <person name="Zuber A."/>
            <person name="Denarie J."/>
            <person name="Dixon R.A."/>
            <person name="May G.D."/>
            <person name="Schwartz D.C."/>
            <person name="Rogers J."/>
            <person name="Quetier F."/>
            <person name="Town C.D."/>
            <person name="Roe B.A."/>
        </authorList>
    </citation>
    <scope>NUCLEOTIDE SEQUENCE [LARGE SCALE GENOMIC DNA]</scope>
    <source>
        <strain evidence="3">A17</strain>
        <strain evidence="5 6">cv. Jemalong A17</strain>
    </source>
</reference>
<dbReference type="ExpressionAtlas" id="A0A072UMD4">
    <property type="expression patterns" value="differential"/>
</dbReference>
<dbReference type="GO" id="GO:0046872">
    <property type="term" value="F:metal ion binding"/>
    <property type="evidence" value="ECO:0007669"/>
    <property type="project" value="InterPro"/>
</dbReference>
<evidence type="ECO:0000313" key="5">
    <source>
        <dbReference type="EnsemblPlants" id="KEH30238"/>
    </source>
</evidence>
<dbReference type="AlphaFoldDB" id="A0A072UMD4"/>
<reference evidence="5" key="3">
    <citation type="submission" date="2015-04" db="UniProtKB">
        <authorList>
            <consortium name="EnsemblPlants"/>
        </authorList>
    </citation>
    <scope>IDENTIFICATION</scope>
    <source>
        <strain evidence="5">cv. Jemalong A17</strain>
    </source>
</reference>
<evidence type="ECO:0000313" key="3">
    <source>
        <dbReference type="EMBL" id="KEH30238.1"/>
    </source>
</evidence>
<dbReference type="EnsemblPlants" id="KEH30238">
    <property type="protein sequence ID" value="KEH30238"/>
    <property type="gene ID" value="MTR_4g065720"/>
</dbReference>